<evidence type="ECO:0000313" key="2">
    <source>
        <dbReference type="Proteomes" id="UP001283361"/>
    </source>
</evidence>
<comment type="caution">
    <text evidence="1">The sequence shown here is derived from an EMBL/GenBank/DDBJ whole genome shotgun (WGS) entry which is preliminary data.</text>
</comment>
<dbReference type="Proteomes" id="UP001283361">
    <property type="component" value="Unassembled WGS sequence"/>
</dbReference>
<name>A0AAE1AW08_9GAST</name>
<proteinExistence type="predicted"/>
<keyword evidence="2" id="KW-1185">Reference proteome</keyword>
<sequence>MSLMYVEQFSPYSKCGVRFAHGPRDTKRMNYMAAENRTIAVLHYFSCSDLNCCDEAAEPSIPRVLRGDWVRTRTRRPV</sequence>
<dbReference type="AlphaFoldDB" id="A0AAE1AW08"/>
<organism evidence="1 2">
    <name type="scientific">Elysia crispata</name>
    <name type="common">lettuce slug</name>
    <dbReference type="NCBI Taxonomy" id="231223"/>
    <lineage>
        <taxon>Eukaryota</taxon>
        <taxon>Metazoa</taxon>
        <taxon>Spiralia</taxon>
        <taxon>Lophotrochozoa</taxon>
        <taxon>Mollusca</taxon>
        <taxon>Gastropoda</taxon>
        <taxon>Heterobranchia</taxon>
        <taxon>Euthyneura</taxon>
        <taxon>Panpulmonata</taxon>
        <taxon>Sacoglossa</taxon>
        <taxon>Placobranchoidea</taxon>
        <taxon>Plakobranchidae</taxon>
        <taxon>Elysia</taxon>
    </lineage>
</organism>
<accession>A0AAE1AW08</accession>
<dbReference type="EMBL" id="JAWDGP010001122">
    <property type="protein sequence ID" value="KAK3794406.1"/>
    <property type="molecule type" value="Genomic_DNA"/>
</dbReference>
<protein>
    <submittedName>
        <fullName evidence="1">Uncharacterized protein</fullName>
    </submittedName>
</protein>
<gene>
    <name evidence="1" type="ORF">RRG08_019373</name>
</gene>
<evidence type="ECO:0000313" key="1">
    <source>
        <dbReference type="EMBL" id="KAK3794406.1"/>
    </source>
</evidence>
<reference evidence="1" key="1">
    <citation type="journal article" date="2023" name="G3 (Bethesda)">
        <title>A reference genome for the long-term kleptoplast-retaining sea slug Elysia crispata morphotype clarki.</title>
        <authorList>
            <person name="Eastman K.E."/>
            <person name="Pendleton A.L."/>
            <person name="Shaikh M.A."/>
            <person name="Suttiyut T."/>
            <person name="Ogas R."/>
            <person name="Tomko P."/>
            <person name="Gavelis G."/>
            <person name="Widhalm J.R."/>
            <person name="Wisecaver J.H."/>
        </authorList>
    </citation>
    <scope>NUCLEOTIDE SEQUENCE</scope>
    <source>
        <strain evidence="1">ECLA1</strain>
    </source>
</reference>